<keyword evidence="1" id="KW-0472">Membrane</keyword>
<dbReference type="AlphaFoldDB" id="A0A1V9ZL95"/>
<reference evidence="3 4" key="1">
    <citation type="journal article" date="2014" name="Genome Biol. Evol.">
        <title>The secreted proteins of Achlya hypogyna and Thraustotheca clavata identify the ancestral oomycete secretome and reveal gene acquisitions by horizontal gene transfer.</title>
        <authorList>
            <person name="Misner I."/>
            <person name="Blouin N."/>
            <person name="Leonard G."/>
            <person name="Richards T.A."/>
            <person name="Lane C.E."/>
        </authorList>
    </citation>
    <scope>NUCLEOTIDE SEQUENCE [LARGE SCALE GENOMIC DNA]</scope>
    <source>
        <strain evidence="3 4">ATCC 34112</strain>
    </source>
</reference>
<comment type="caution">
    <text evidence="3">The sequence shown here is derived from an EMBL/GenBank/DDBJ whole genome shotgun (WGS) entry which is preliminary data.</text>
</comment>
<feature type="transmembrane region" description="Helical" evidence="1">
    <location>
        <begin position="177"/>
        <end position="196"/>
    </location>
</feature>
<evidence type="ECO:0000313" key="4">
    <source>
        <dbReference type="Proteomes" id="UP000243217"/>
    </source>
</evidence>
<dbReference type="OrthoDB" id="63274at2759"/>
<evidence type="ECO:0008006" key="5">
    <source>
        <dbReference type="Google" id="ProtNLM"/>
    </source>
</evidence>
<evidence type="ECO:0000256" key="1">
    <source>
        <dbReference type="SAM" id="Phobius"/>
    </source>
</evidence>
<proteinExistence type="predicted"/>
<feature type="signal peptide" evidence="2">
    <location>
        <begin position="1"/>
        <end position="18"/>
    </location>
</feature>
<accession>A0A1V9ZL95</accession>
<feature type="chain" id="PRO_5013388838" description="Secreted protein" evidence="2">
    <location>
        <begin position="19"/>
        <end position="253"/>
    </location>
</feature>
<keyword evidence="1" id="KW-1133">Transmembrane helix</keyword>
<dbReference type="Proteomes" id="UP000243217">
    <property type="component" value="Unassembled WGS sequence"/>
</dbReference>
<keyword evidence="2" id="KW-0732">Signal</keyword>
<name>A0A1V9ZL95_9STRA</name>
<organism evidence="3 4">
    <name type="scientific">Thraustotheca clavata</name>
    <dbReference type="NCBI Taxonomy" id="74557"/>
    <lineage>
        <taxon>Eukaryota</taxon>
        <taxon>Sar</taxon>
        <taxon>Stramenopiles</taxon>
        <taxon>Oomycota</taxon>
        <taxon>Saprolegniomycetes</taxon>
        <taxon>Saprolegniales</taxon>
        <taxon>Achlyaceae</taxon>
        <taxon>Thraustotheca</taxon>
    </lineage>
</organism>
<keyword evidence="1" id="KW-0812">Transmembrane</keyword>
<keyword evidence="4" id="KW-1185">Reference proteome</keyword>
<evidence type="ECO:0000256" key="2">
    <source>
        <dbReference type="SAM" id="SignalP"/>
    </source>
</evidence>
<sequence length="253" mass="28032">MRCLSLAASFFLPLHALSSPSFANVHQAKLSGCIGLPLLSLPPSCEWISDATIAGVDQLNRMINQEIPLEPMQIVSASEKTVAGNYQSHLVEMEIQVAPKNNCTETKDNCSFNLAEVAIYQLLMSQSNATGRWTLVDGMQVIDDMESGSHESELRPLPDFPASVDSASKGTFVFPQVIIYILVIAACIFSILAVIVQTLRNRRDGYSSIARTGHAQVHKKQIRRVDLRRPNPIPANEEKVLRYSHEQNERFAV</sequence>
<evidence type="ECO:0000313" key="3">
    <source>
        <dbReference type="EMBL" id="OQR98768.1"/>
    </source>
</evidence>
<gene>
    <name evidence="3" type="ORF">THRCLA_21872</name>
</gene>
<protein>
    <recommendedName>
        <fullName evidence="5">Secreted protein</fullName>
    </recommendedName>
</protein>
<dbReference type="EMBL" id="JNBS01001843">
    <property type="protein sequence ID" value="OQR98768.1"/>
    <property type="molecule type" value="Genomic_DNA"/>
</dbReference>